<dbReference type="CDD" id="cd02440">
    <property type="entry name" value="AdoMet_MTases"/>
    <property type="match status" value="1"/>
</dbReference>
<evidence type="ECO:0000313" key="8">
    <source>
        <dbReference type="EMBL" id="CDW30038.1"/>
    </source>
</evidence>
<evidence type="ECO:0000259" key="7">
    <source>
        <dbReference type="PROSITE" id="PS51515"/>
    </source>
</evidence>
<dbReference type="Gene3D" id="3.40.50.150">
    <property type="entry name" value="Vaccinia Virus protein VP39"/>
    <property type="match status" value="1"/>
</dbReference>
<dbReference type="OrthoDB" id="273070at2759"/>
<dbReference type="Pfam" id="PF06859">
    <property type="entry name" value="Bin3"/>
    <property type="match status" value="1"/>
</dbReference>
<proteinExistence type="inferred from homology"/>
<comment type="similarity">
    <text evidence="1 6">Belongs to the methyltransferase superfamily.</text>
</comment>
<dbReference type="EC" id="2.1.1.-" evidence="6"/>
<evidence type="ECO:0000256" key="6">
    <source>
        <dbReference type="RuleBase" id="RU367087"/>
    </source>
</evidence>
<dbReference type="EMBL" id="HACA01012677">
    <property type="protein sequence ID" value="CDW30038.1"/>
    <property type="molecule type" value="Transcribed_RNA"/>
</dbReference>
<dbReference type="PROSITE" id="PS51515">
    <property type="entry name" value="BIN3_SAM"/>
    <property type="match status" value="1"/>
</dbReference>
<dbReference type="PANTHER" id="PTHR12315">
    <property type="entry name" value="BICOID-INTERACTING PROTEIN RELATED"/>
    <property type="match status" value="1"/>
</dbReference>
<feature type="domain" description="Bin3-type SAM" evidence="7">
    <location>
        <begin position="1"/>
        <end position="244"/>
    </location>
</feature>
<dbReference type="AlphaFoldDB" id="A0A0K2TVG1"/>
<keyword evidence="2 6" id="KW-0489">Methyltransferase</keyword>
<dbReference type="Pfam" id="PF13649">
    <property type="entry name" value="Methyltransf_25"/>
    <property type="match status" value="1"/>
</dbReference>
<dbReference type="GO" id="GO:2000632">
    <property type="term" value="P:negative regulation of pre-miRNA processing"/>
    <property type="evidence" value="ECO:0007669"/>
    <property type="project" value="TreeGrafter"/>
</dbReference>
<dbReference type="GO" id="GO:0005737">
    <property type="term" value="C:cytoplasm"/>
    <property type="evidence" value="ECO:0007669"/>
    <property type="project" value="TreeGrafter"/>
</dbReference>
<gene>
    <name evidence="8" type="primary">ankrd16</name>
</gene>
<evidence type="ECO:0000256" key="2">
    <source>
        <dbReference type="ARBA" id="ARBA00022603"/>
    </source>
</evidence>
<evidence type="ECO:0000256" key="3">
    <source>
        <dbReference type="ARBA" id="ARBA00022679"/>
    </source>
</evidence>
<dbReference type="GO" id="GO:0032259">
    <property type="term" value="P:methylation"/>
    <property type="evidence" value="ECO:0007669"/>
    <property type="project" value="UniProtKB-KW"/>
</dbReference>
<dbReference type="InterPro" id="IPR029063">
    <property type="entry name" value="SAM-dependent_MTases_sf"/>
</dbReference>
<evidence type="ECO:0000256" key="1">
    <source>
        <dbReference type="ARBA" id="ARBA00008361"/>
    </source>
</evidence>
<dbReference type="GO" id="GO:0008171">
    <property type="term" value="F:O-methyltransferase activity"/>
    <property type="evidence" value="ECO:0007669"/>
    <property type="project" value="UniProtKB-UniRule"/>
</dbReference>
<dbReference type="PANTHER" id="PTHR12315:SF1">
    <property type="entry name" value="RNA 5'-MONOPHOSPHATE METHYLTRANSFERASE"/>
    <property type="match status" value="1"/>
</dbReference>
<dbReference type="InterPro" id="IPR039772">
    <property type="entry name" value="Bin3-like"/>
</dbReference>
<dbReference type="InterPro" id="IPR041698">
    <property type="entry name" value="Methyltransf_25"/>
</dbReference>
<evidence type="ECO:0000256" key="5">
    <source>
        <dbReference type="PROSITE-ProRule" id="PRU00848"/>
    </source>
</evidence>
<protein>
    <recommendedName>
        <fullName evidence="6">RNA methyltransferase</fullName>
        <ecNumber evidence="6">2.1.1.-</ecNumber>
    </recommendedName>
</protein>
<keyword evidence="3 6" id="KW-0808">Transferase</keyword>
<dbReference type="GO" id="GO:0008173">
    <property type="term" value="F:RNA methyltransferase activity"/>
    <property type="evidence" value="ECO:0007669"/>
    <property type="project" value="UniProtKB-UniRule"/>
</dbReference>
<evidence type="ECO:0000256" key="4">
    <source>
        <dbReference type="ARBA" id="ARBA00022691"/>
    </source>
</evidence>
<sequence length="244" mass="28205">MSEGKESQEAGSARYGNFINYYQFNPGSNRIQLLQSENLLSYISLPKDRRIVCLDIGCNTGELTEALYTYLKQCDENVSLDILGIDLDPTLIDRAREKYINKDDLTFKCADILDSKTLDDTIYPFLCSRGLKSFDMVTCFSISMWIHLNAGDIGLERFFQKCSMLGLYLILEPQPWKCYQTAARRMRIHKQPEFEEKKKFKGADQEWLTGFIDEITSKNGFKTIKHFGKTEWKRSVILYGKDSS</sequence>
<name>A0A0K2TVG1_LEPSM</name>
<dbReference type="InterPro" id="IPR010675">
    <property type="entry name" value="Bin3_C"/>
</dbReference>
<dbReference type="InterPro" id="IPR024160">
    <property type="entry name" value="BIN3_SAM-bd_dom"/>
</dbReference>
<accession>A0A0K2TVG1</accession>
<reference evidence="8" key="1">
    <citation type="submission" date="2014-05" db="EMBL/GenBank/DDBJ databases">
        <authorList>
            <person name="Chronopoulou M."/>
        </authorList>
    </citation>
    <scope>NUCLEOTIDE SEQUENCE</scope>
    <source>
        <tissue evidence="8">Whole organism</tissue>
    </source>
</reference>
<organism evidence="8">
    <name type="scientific">Lepeophtheirus salmonis</name>
    <name type="common">Salmon louse</name>
    <name type="synonym">Caligus salmonis</name>
    <dbReference type="NCBI Taxonomy" id="72036"/>
    <lineage>
        <taxon>Eukaryota</taxon>
        <taxon>Metazoa</taxon>
        <taxon>Ecdysozoa</taxon>
        <taxon>Arthropoda</taxon>
        <taxon>Crustacea</taxon>
        <taxon>Multicrustacea</taxon>
        <taxon>Hexanauplia</taxon>
        <taxon>Copepoda</taxon>
        <taxon>Siphonostomatoida</taxon>
        <taxon>Caligidae</taxon>
        <taxon>Lepeophtheirus</taxon>
    </lineage>
</organism>
<dbReference type="SUPFAM" id="SSF53335">
    <property type="entry name" value="S-adenosyl-L-methionine-dependent methyltransferases"/>
    <property type="match status" value="1"/>
</dbReference>
<keyword evidence="4 5" id="KW-0949">S-adenosyl-L-methionine</keyword>